<dbReference type="EMBL" id="QXFV01002191">
    <property type="protein sequence ID" value="KAE8991432.1"/>
    <property type="molecule type" value="Genomic_DNA"/>
</dbReference>
<reference evidence="4 6" key="1">
    <citation type="submission" date="2018-09" db="EMBL/GenBank/DDBJ databases">
        <title>Genomic investigation of the strawberry pathogen Phytophthora fragariae indicates pathogenicity is determined by transcriptional variation in three key races.</title>
        <authorList>
            <person name="Adams T.M."/>
            <person name="Armitage A.D."/>
            <person name="Sobczyk M.K."/>
            <person name="Bates H.J."/>
            <person name="Dunwell J.M."/>
            <person name="Nellist C.F."/>
            <person name="Harrison R.J."/>
        </authorList>
    </citation>
    <scope>NUCLEOTIDE SEQUENCE [LARGE SCALE GENOMIC DNA]</scope>
    <source>
        <strain evidence="2 4">SCRP249</strain>
        <strain evidence="1 6">SCRP324</strain>
        <strain evidence="3 5">SCRP333</strain>
    </source>
</reference>
<dbReference type="AlphaFoldDB" id="A0A6A3JB66"/>
<evidence type="ECO:0000313" key="5">
    <source>
        <dbReference type="Proteomes" id="UP000434957"/>
    </source>
</evidence>
<organism evidence="2 4">
    <name type="scientific">Phytophthora rubi</name>
    <dbReference type="NCBI Taxonomy" id="129364"/>
    <lineage>
        <taxon>Eukaryota</taxon>
        <taxon>Sar</taxon>
        <taxon>Stramenopiles</taxon>
        <taxon>Oomycota</taxon>
        <taxon>Peronosporomycetes</taxon>
        <taxon>Peronosporales</taxon>
        <taxon>Peronosporaceae</taxon>
        <taxon>Phytophthora</taxon>
    </lineage>
</organism>
<evidence type="ECO:0000313" key="3">
    <source>
        <dbReference type="EMBL" id="KAE9300349.1"/>
    </source>
</evidence>
<keyword evidence="5" id="KW-1185">Reference proteome</keyword>
<sequence length="51" mass="5718">MFGYVLASRAPCWSWTKPQGVVGWVVCFWRVESLEMTASTLRRRAGLGRGG</sequence>
<protein>
    <submittedName>
        <fullName evidence="2">Uncharacterized protein</fullName>
    </submittedName>
</protein>
<comment type="caution">
    <text evidence="2">The sequence shown here is derived from an EMBL/GenBank/DDBJ whole genome shotgun (WGS) entry which is preliminary data.</text>
</comment>
<evidence type="ECO:0000313" key="6">
    <source>
        <dbReference type="Proteomes" id="UP000435112"/>
    </source>
</evidence>
<dbReference type="OrthoDB" id="10286471at2759"/>
<gene>
    <name evidence="2" type="ORF">PR001_g21231</name>
    <name evidence="1" type="ORF">PR002_g22046</name>
    <name evidence="3" type="ORF">PR003_g22772</name>
</gene>
<evidence type="ECO:0000313" key="2">
    <source>
        <dbReference type="EMBL" id="KAE8991432.1"/>
    </source>
</evidence>
<accession>A0A6A3JB66</accession>
<name>A0A6A3JB66_9STRA</name>
<dbReference type="Proteomes" id="UP000429607">
    <property type="component" value="Unassembled WGS sequence"/>
</dbReference>
<proteinExistence type="predicted"/>
<dbReference type="EMBL" id="QXFT01002307">
    <property type="protein sequence ID" value="KAE9300349.1"/>
    <property type="molecule type" value="Genomic_DNA"/>
</dbReference>
<evidence type="ECO:0000313" key="4">
    <source>
        <dbReference type="Proteomes" id="UP000429607"/>
    </source>
</evidence>
<dbReference type="Proteomes" id="UP000434957">
    <property type="component" value="Unassembled WGS sequence"/>
</dbReference>
<evidence type="ECO:0000313" key="1">
    <source>
        <dbReference type="EMBL" id="KAE8987452.1"/>
    </source>
</evidence>
<dbReference type="Proteomes" id="UP000435112">
    <property type="component" value="Unassembled WGS sequence"/>
</dbReference>
<dbReference type="EMBL" id="QXFU01002313">
    <property type="protein sequence ID" value="KAE8987452.1"/>
    <property type="molecule type" value="Genomic_DNA"/>
</dbReference>